<name>A0A131ZXF1_SARSC</name>
<dbReference type="EMBL" id="JXLN01005240">
    <property type="protein sequence ID" value="KPM03486.1"/>
    <property type="molecule type" value="Genomic_DNA"/>
</dbReference>
<feature type="compositionally biased region" description="Low complexity" evidence="3">
    <location>
        <begin position="224"/>
        <end position="235"/>
    </location>
</feature>
<dbReference type="SMART" id="SM00441">
    <property type="entry name" value="FF"/>
    <property type="match status" value="6"/>
</dbReference>
<dbReference type="InterPro" id="IPR002713">
    <property type="entry name" value="FF_domain"/>
</dbReference>
<dbReference type="AlphaFoldDB" id="A0A131ZXF1"/>
<dbReference type="GO" id="GO:0005634">
    <property type="term" value="C:nucleus"/>
    <property type="evidence" value="ECO:0007669"/>
    <property type="project" value="TreeGrafter"/>
</dbReference>
<dbReference type="Gene3D" id="2.20.70.10">
    <property type="match status" value="2"/>
</dbReference>
<dbReference type="InterPro" id="IPR001202">
    <property type="entry name" value="WW_dom"/>
</dbReference>
<feature type="region of interest" description="Disordered" evidence="3">
    <location>
        <begin position="134"/>
        <end position="176"/>
    </location>
</feature>
<dbReference type="GO" id="GO:0003712">
    <property type="term" value="F:transcription coregulator activity"/>
    <property type="evidence" value="ECO:0007669"/>
    <property type="project" value="TreeGrafter"/>
</dbReference>
<dbReference type="PANTHER" id="PTHR15377">
    <property type="entry name" value="TRANSCRIPTION ELONGATION REGULATOR 1"/>
    <property type="match status" value="1"/>
</dbReference>
<dbReference type="PROSITE" id="PS50020">
    <property type="entry name" value="WW_DOMAIN_2"/>
    <property type="match status" value="1"/>
</dbReference>
<proteinExistence type="predicted"/>
<comment type="caution">
    <text evidence="4">The sequence shown here is derived from an EMBL/GenBank/DDBJ whole genome shotgun (WGS) entry which is preliminary data.</text>
</comment>
<dbReference type="FunFam" id="1.10.10.440:FF:000006">
    <property type="entry name" value="Transcription elongation regulator 1 (CA150)"/>
    <property type="match status" value="1"/>
</dbReference>
<evidence type="ECO:0000313" key="5">
    <source>
        <dbReference type="Proteomes" id="UP000616769"/>
    </source>
</evidence>
<gene>
    <name evidence="4" type="ORF">QR98_0019180</name>
</gene>
<protein>
    <submittedName>
        <fullName evidence="4">Transcription elongation regulator 1-like protein</fullName>
    </submittedName>
</protein>
<dbReference type="SMART" id="SM00456">
    <property type="entry name" value="WW"/>
    <property type="match status" value="2"/>
</dbReference>
<dbReference type="GO" id="GO:0070063">
    <property type="term" value="F:RNA polymerase binding"/>
    <property type="evidence" value="ECO:0007669"/>
    <property type="project" value="InterPro"/>
</dbReference>
<reference evidence="4 5" key="1">
    <citation type="journal article" date="2015" name="Parasit. Vectors">
        <title>Draft genome of the scabies mite.</title>
        <authorList>
            <person name="Rider S.D.Jr."/>
            <person name="Morgan M.S."/>
            <person name="Arlian L.G."/>
        </authorList>
    </citation>
    <scope>NUCLEOTIDE SEQUENCE [LARGE SCALE GENOMIC DNA]</scope>
    <source>
        <strain evidence="4">Arlian Lab</strain>
    </source>
</reference>
<organism evidence="4 5">
    <name type="scientific">Sarcoptes scabiei</name>
    <name type="common">Itch mite</name>
    <name type="synonym">Acarus scabiei</name>
    <dbReference type="NCBI Taxonomy" id="52283"/>
    <lineage>
        <taxon>Eukaryota</taxon>
        <taxon>Metazoa</taxon>
        <taxon>Ecdysozoa</taxon>
        <taxon>Arthropoda</taxon>
        <taxon>Chelicerata</taxon>
        <taxon>Arachnida</taxon>
        <taxon>Acari</taxon>
        <taxon>Acariformes</taxon>
        <taxon>Sarcoptiformes</taxon>
        <taxon>Astigmata</taxon>
        <taxon>Psoroptidia</taxon>
        <taxon>Sarcoptoidea</taxon>
        <taxon>Sarcoptidae</taxon>
        <taxon>Sarcoptinae</taxon>
        <taxon>Sarcoptes</taxon>
    </lineage>
</organism>
<feature type="compositionally biased region" description="Basic and acidic residues" evidence="3">
    <location>
        <begin position="155"/>
        <end position="165"/>
    </location>
</feature>
<feature type="compositionally biased region" description="Basic and acidic residues" evidence="3">
    <location>
        <begin position="200"/>
        <end position="215"/>
    </location>
</feature>
<feature type="coiled-coil region" evidence="2">
    <location>
        <begin position="337"/>
        <end position="364"/>
    </location>
</feature>
<dbReference type="FunFam" id="1.10.10.440:FF:000001">
    <property type="entry name" value="Transcription elongation regulator 1 like"/>
    <property type="match status" value="1"/>
</dbReference>
<dbReference type="InterPro" id="IPR036517">
    <property type="entry name" value="FF_domain_sf"/>
</dbReference>
<sequence length="733" mass="86371">MVPTIPPMIPNQFPRLGIPPMITTNRFKNPFVPTIHPAGKLEYSIGLPFSGPLSNPWIHPINQQPLFMPSGVDQINHPLLSKIDKELRLQATEWAEYKTPEGKCYYYNTKSHQSVWEKPEVLIKLEQAIEEAKQNEASLNVQKSEVSSTDNTQAAKKESVKDKSKPISSTPVSGTPWCVVWTGDDRTSLWECPAELKNRPEVDELTKAPPKEKDSTPSPTGIVNNETNANNSAQNKRSIEDYSSDENLTNKKSNVDDDLIKNQNGSNSKNEAEILAAKKRESLPLEERISLFKALLLEKEVSAFSTWEKELHKIVFDSRYLLLTSKERKQVFEQFIKERAEEERKEKRQRQKLYRQKFRELLEEAILTSSKASYSDFSQKHSKDSRFRNIEKSRDREAIFNEYILQLKKKEREDKEKQRDKNKANFLDLLKEQSFITETSNWSEIKDKIRDDQRYRAIESSTTREIIFKEYVSRLNKNISIVDKEIAESLKEKEKQERIEASLREREKEVHRELAMHFRERDKERENHLHAEHVESFNALLIDLIRSPGYSWREAKRLMKKDHRWDLVEMMDRNEMETLFENHIANLIKKKRDKFRKMLDEIKDLTLSTEWRDVRKIIKDDSRYLKFSTSDRKCEREFNDYIDEKLSIARNSFKELLKETKIITYKTKQLIEESEQHLQDIINVLQNDKRYLILENFADDRRQILINYITELHQSGPKSSNSLNDGNRKQKSS</sequence>
<dbReference type="Pfam" id="PF01846">
    <property type="entry name" value="FF"/>
    <property type="match status" value="6"/>
</dbReference>
<dbReference type="VEuPathDB" id="VectorBase:SSCA008555"/>
<dbReference type="Gene3D" id="1.10.10.440">
    <property type="entry name" value="FF domain"/>
    <property type="match status" value="6"/>
</dbReference>
<dbReference type="SUPFAM" id="SSF51045">
    <property type="entry name" value="WW domain"/>
    <property type="match status" value="1"/>
</dbReference>
<keyword evidence="1" id="KW-0677">Repeat</keyword>
<dbReference type="PROSITE" id="PS51676">
    <property type="entry name" value="FF"/>
    <property type="match status" value="4"/>
</dbReference>
<evidence type="ECO:0000256" key="2">
    <source>
        <dbReference type="SAM" id="Coils"/>
    </source>
</evidence>
<dbReference type="PANTHER" id="PTHR15377:SF3">
    <property type="entry name" value="WW DOMAIN-CONTAINING PROTEIN"/>
    <property type="match status" value="1"/>
</dbReference>
<evidence type="ECO:0000313" key="4">
    <source>
        <dbReference type="EMBL" id="KPM03486.1"/>
    </source>
</evidence>
<dbReference type="SUPFAM" id="SSF81698">
    <property type="entry name" value="FF domain"/>
    <property type="match status" value="5"/>
</dbReference>
<accession>A0A131ZXF1</accession>
<dbReference type="Proteomes" id="UP000616769">
    <property type="component" value="Unassembled WGS sequence"/>
</dbReference>
<dbReference type="InterPro" id="IPR036020">
    <property type="entry name" value="WW_dom_sf"/>
</dbReference>
<feature type="compositionally biased region" description="Polar residues" evidence="3">
    <location>
        <begin position="135"/>
        <end position="154"/>
    </location>
</feature>
<evidence type="ECO:0000256" key="1">
    <source>
        <dbReference type="ARBA" id="ARBA00022737"/>
    </source>
</evidence>
<dbReference type="InterPro" id="IPR045148">
    <property type="entry name" value="TCRG1-like"/>
</dbReference>
<evidence type="ECO:0000256" key="3">
    <source>
        <dbReference type="SAM" id="MobiDB-lite"/>
    </source>
</evidence>
<keyword evidence="2" id="KW-0175">Coiled coil</keyword>
<feature type="region of interest" description="Disordered" evidence="3">
    <location>
        <begin position="200"/>
        <end position="266"/>
    </location>
</feature>
<dbReference type="Pfam" id="PF00397">
    <property type="entry name" value="WW"/>
    <property type="match status" value="1"/>
</dbReference>
<dbReference type="CDD" id="cd00201">
    <property type="entry name" value="WW"/>
    <property type="match status" value="1"/>
</dbReference>